<dbReference type="GO" id="GO:0005261">
    <property type="term" value="F:monoatomic cation channel activity"/>
    <property type="evidence" value="ECO:0007669"/>
    <property type="project" value="TreeGrafter"/>
</dbReference>
<gene>
    <name evidence="16" type="primary">TRPM2</name>
    <name evidence="16" type="ORF">TNIN_222571</name>
</gene>
<evidence type="ECO:0000256" key="6">
    <source>
        <dbReference type="ARBA" id="ARBA00022729"/>
    </source>
</evidence>
<evidence type="ECO:0000256" key="10">
    <source>
        <dbReference type="ARBA" id="ARBA00023180"/>
    </source>
</evidence>
<feature type="transmembrane region" description="Helical" evidence="14">
    <location>
        <begin position="774"/>
        <end position="791"/>
    </location>
</feature>
<evidence type="ECO:0000256" key="8">
    <source>
        <dbReference type="ARBA" id="ARBA00023065"/>
    </source>
</evidence>
<feature type="compositionally biased region" description="Gly residues" evidence="13">
    <location>
        <begin position="2447"/>
        <end position="2462"/>
    </location>
</feature>
<dbReference type="InterPro" id="IPR041491">
    <property type="entry name" value="TRPM_SLOG"/>
</dbReference>
<evidence type="ECO:0000256" key="11">
    <source>
        <dbReference type="ARBA" id="ARBA00023303"/>
    </source>
</evidence>
<feature type="coiled-coil region" evidence="12">
    <location>
        <begin position="1124"/>
        <end position="1151"/>
    </location>
</feature>
<evidence type="ECO:0000313" key="17">
    <source>
        <dbReference type="Proteomes" id="UP000886998"/>
    </source>
</evidence>
<evidence type="ECO:0000313" key="16">
    <source>
        <dbReference type="EMBL" id="GFY56076.1"/>
    </source>
</evidence>
<evidence type="ECO:0000256" key="9">
    <source>
        <dbReference type="ARBA" id="ARBA00023136"/>
    </source>
</evidence>
<reference evidence="16" key="1">
    <citation type="submission" date="2020-08" db="EMBL/GenBank/DDBJ databases">
        <title>Multicomponent nature underlies the extraordinary mechanical properties of spider dragline silk.</title>
        <authorList>
            <person name="Kono N."/>
            <person name="Nakamura H."/>
            <person name="Mori M."/>
            <person name="Yoshida Y."/>
            <person name="Ohtoshi R."/>
            <person name="Malay A.D."/>
            <person name="Moran D.A.P."/>
            <person name="Tomita M."/>
            <person name="Numata K."/>
            <person name="Arakawa K."/>
        </authorList>
    </citation>
    <scope>NUCLEOTIDE SEQUENCE</scope>
</reference>
<keyword evidence="5 14" id="KW-0812">Transmembrane</keyword>
<organism evidence="16 17">
    <name type="scientific">Trichonephila inaurata madagascariensis</name>
    <dbReference type="NCBI Taxonomy" id="2747483"/>
    <lineage>
        <taxon>Eukaryota</taxon>
        <taxon>Metazoa</taxon>
        <taxon>Ecdysozoa</taxon>
        <taxon>Arthropoda</taxon>
        <taxon>Chelicerata</taxon>
        <taxon>Arachnida</taxon>
        <taxon>Araneae</taxon>
        <taxon>Araneomorphae</taxon>
        <taxon>Entelegynae</taxon>
        <taxon>Araneoidea</taxon>
        <taxon>Nephilidae</taxon>
        <taxon>Trichonephila</taxon>
        <taxon>Trichonephila inaurata</taxon>
    </lineage>
</organism>
<keyword evidence="7 14" id="KW-1133">Transmembrane helix</keyword>
<evidence type="ECO:0000256" key="13">
    <source>
        <dbReference type="SAM" id="MobiDB-lite"/>
    </source>
</evidence>
<name>A0A8X6XMV9_9ARAC</name>
<dbReference type="InterPro" id="IPR057366">
    <property type="entry name" value="TRPM-like"/>
</dbReference>
<dbReference type="PANTHER" id="PTHR13800:SF1">
    <property type="entry name" value="TRANSIENT RECEPTOR POTENTIAL CATION CHANNEL TRPM"/>
    <property type="match status" value="1"/>
</dbReference>
<protein>
    <submittedName>
        <fullName evidence="16">Transient receptor potential cation channel subfamily M member 2</fullName>
    </submittedName>
</protein>
<evidence type="ECO:0000256" key="1">
    <source>
        <dbReference type="ARBA" id="ARBA00004141"/>
    </source>
</evidence>
<dbReference type="SMART" id="SM00832">
    <property type="entry name" value="C8"/>
    <property type="match status" value="1"/>
</dbReference>
<dbReference type="PANTHER" id="PTHR13800">
    <property type="entry name" value="TRANSIENT RECEPTOR POTENTIAL CATION CHANNEL, SUBFAMILY M, MEMBER 6"/>
    <property type="match status" value="1"/>
</dbReference>
<keyword evidence="3" id="KW-0813">Transport</keyword>
<dbReference type="GO" id="GO:0030001">
    <property type="term" value="P:metal ion transport"/>
    <property type="evidence" value="ECO:0007669"/>
    <property type="project" value="TreeGrafter"/>
</dbReference>
<feature type="transmembrane region" description="Helical" evidence="14">
    <location>
        <begin position="831"/>
        <end position="848"/>
    </location>
</feature>
<keyword evidence="8" id="KW-0406">Ion transport</keyword>
<dbReference type="Proteomes" id="UP000886998">
    <property type="component" value="Unassembled WGS sequence"/>
</dbReference>
<dbReference type="OrthoDB" id="10056930at2759"/>
<dbReference type="InterPro" id="IPR025155">
    <property type="entry name" value="WxxW_domain"/>
</dbReference>
<dbReference type="GO" id="GO:0005576">
    <property type="term" value="C:extracellular region"/>
    <property type="evidence" value="ECO:0007669"/>
    <property type="project" value="UniProtKB-SubCell"/>
</dbReference>
<dbReference type="InterPro" id="IPR050927">
    <property type="entry name" value="TRPM"/>
</dbReference>
<dbReference type="Pfam" id="PF13330">
    <property type="entry name" value="Mucin2_WxxW"/>
    <property type="match status" value="7"/>
</dbReference>
<evidence type="ECO:0000256" key="12">
    <source>
        <dbReference type="SAM" id="Coils"/>
    </source>
</evidence>
<dbReference type="Gene3D" id="3.90.79.10">
    <property type="entry name" value="Nucleoside Triphosphate Pyrophosphohydrolase"/>
    <property type="match status" value="1"/>
</dbReference>
<comment type="caution">
    <text evidence="16">The sequence shown here is derived from an EMBL/GenBank/DDBJ whole genome shotgun (WGS) entry which is preliminary data.</text>
</comment>
<evidence type="ECO:0000256" key="2">
    <source>
        <dbReference type="ARBA" id="ARBA00004613"/>
    </source>
</evidence>
<evidence type="ECO:0000256" key="4">
    <source>
        <dbReference type="ARBA" id="ARBA00022525"/>
    </source>
</evidence>
<keyword evidence="4" id="KW-0964">Secreted</keyword>
<dbReference type="EMBL" id="BMAV01010744">
    <property type="protein sequence ID" value="GFY56076.1"/>
    <property type="molecule type" value="Genomic_DNA"/>
</dbReference>
<feature type="region of interest" description="Disordered" evidence="13">
    <location>
        <begin position="2444"/>
        <end position="2463"/>
    </location>
</feature>
<keyword evidence="10" id="KW-0325">Glycoprotein</keyword>
<evidence type="ECO:0000256" key="5">
    <source>
        <dbReference type="ARBA" id="ARBA00022692"/>
    </source>
</evidence>
<keyword evidence="17" id="KW-1185">Reference proteome</keyword>
<sequence length="2561" mass="295402">MNIEFGRCPFEERRRRELETDETIAREDALLFEDEDVQFGRLYYGGHGSDVKHMPFILSSHSASMDSIFSKIMLDWKLPTPRIVLFVVASSTDSISERIQRLSILLIKGLIAALKTTEMWLCTEGFYEGFGKDLGLAFVNERSRRKVMVSSKHKRSEHNFPDTALIGICGEEFVKFSNQFNLNEEENRQKFRKKEINQNFEYFLLLKDTPEKKGQEQFLLNFACYLINNLTINKKRENFEAEEFSECRFESPVMIILFRGDVSQIDLILRYLKNELPVIIMDGSGGLSDLLAYAYNQVMSRPEGVNIAEYTETVLKPQISEKIRSLYPDLSEFKISERILTQKVFDCIRFSKQGGMEFMSILTLYDLEKKTSHFPAHLLRALFKSRAHKRTGDSENIKRDLFLAMDWNCPNVAMSHILARDPSNKFQVDAEIFFSAIIKPQREQFVGLFLRKGFIVHKFLSSSVFLELFQNSLQKEFFKTVIWENILGFGARAQLTRNFVDATLTMLLEELTSIPSLMNTYKLDWDFRGMYDNLSPEEVERESIVVLILWAILSYRVQLVKIMLRYSEYPIHMSLVCSLILHKLHFYATDLDLKNEMEKQSKELSLMGSELMTKCYNMQPRRALDLLCEKNKIWSYKSLIDIAAFARNRMFIAHPCCQKYLDGIFMGMIRVRDLPYGDITIPLWLKIILCNFLIFPMHFWIKFERDDNAVSIDISDTKSRHSFHALNTTESTKTLSPPSVRYVSMKRKFQQLSFLKKLYYLYTAPISKFWTSQVFYLIYLFFFSLAVIWPACGSLYLDFITCIWTGFIIIDYMIHVYFLRQKYSRMPLIHEYTEIITMTIFLLCYILNRIVGHQYFMSPYSVKVMLCLALLYFYYRLIFISFPISSDLGPLLYKIKRMTLVDFLSYMRVTMLVIISNGIVIHATIYPDFPLGWELARRAFYDAMISFFLTPADHFGIPDTTCIRLTRHPNGHSFLGLPEEVCKVGRYYRPDCPNPGFWPYIFGLQYLLLLRLILITLLYALFNATNAKLVDEGTYIWKYQRYQLVVDFSNHLTFPAPLSPINYCLLFFKCIYHSIFEKKDKKSDFLNLTETDYVYWKNLASEYFDDKFNEKEVENTTKWRMSKVLELSNTLNDQRRNLRLLQVKLNELQVHIKKDHQYLETRSLQMSFTEYLQVKNVPQIISRISPYPQTKISRFPVSDKHVPWKYVWNDYDPIAYNMPIKDFPARYRQFVDVDIQLLRETEGENFQIPTYKWNTSTLSPGGIFLDRKSWIKGKLDAPFIYELDEEGLPRNPLGRTGLRGRGRLPKWGPNHFMFIIITRWQELENVSYRDYLEVVLLLNNEDLSIPGRFVHTENSYLAVAELFKVGTPWLSEEDMISFFESATQMPDSSSNTQEKDSSNIDSNETETQKEEDTKTSSKEENKDGTTEESKELDKPFISQQLKRGYMDDAVNTDQSWCEAEVWHFHYNVPSLIEEKFKDDLIWIQLNEIILHKLPVAQASLLYTVAKKMKAVLEVMCVFDSCACDMGGDCDCLCTAIAAYAQECSIHGVPVKWRTQELCPIQCEECATYDSCIPSCPKRTCENEYRYGKFEEACSADFCVEGCNPKPCPAGQIYNNEVEYKCIPEVDCVIPCLEVNGVIYNEGDRVTDLEVADACQSCHCHKGKIECVGNPCIKEEPFRLCLKSGWTPWMNTPSFVGGDYEELTNPVLKATYENFCGPTNMTGIECRVAESKVPLAETGQNVVCELPTGLLCKDTDQNEEICKDYEIRLFCDCGIETTTLPPTTTPLVTLEPVCDHTGWTPWMNTNFPNEAGESETLERLRVNHYFCAGHEIDNIECRSASSWKYLAEDSDNYICNKKVGFVCTGSDCDDFEVRVHCNCGPEETTPALPKCVTGWTEFFNTDHPDYSDMGDDESIESIREKHQFCEGGTLEDIECKAIINGDLVDYSTLDTFGLKCSKSVGFICNKYVRSGCPDFMVRFYCACEPVTEVITERIQTTTTAIPITHVPLECGWTPWLNTDTPEAGGNDEGDIEDLAKIQHLYKTCGGKDLKDIECRMSRTHHSYDVSLQNNLRCDTIHGFSCHNHDQIGNCHDYEIRLLCMYDWCYPETTPVPTTTMLVTTFYPCPDGHIYDECAYNCEQMCSSFSHEMVEKCKASTNGCIAACRPIDGCSLPYVWRDYYNCVPKDECTCIMVEGNDTKIIAVSILINITNEDCWTDWINIDQPTSGGGDFEKLNKIRQIFEFCPDPVQIECRTAESKQRPFDVGQVVTCDLQSGLVCWNKENKPEDCYDYEIRFFCPCPTTPPPTTPPPPPTLEPGLCVYGWTEWFNSHHPDNRGDYESIQSSRVNHVFCANDMISAIECRQVETTATSSLQHGVHCDLQYGLICSQDYLGENEACWDYEVRFFCDCPTPAPVTEIETLPPIKTEAPSLKPCSYWSEWINEHHPTKAGQGGTKKGGVKGGGSIIRGDTEKVMPLKLQREHNFCLDGIVSDIECREEETDLDYTETGDKKLACTLVGGFRCRGKDQRERLCKDYKIRYFCSCTLTKEIPVTPIVTTPTVYIGK</sequence>
<evidence type="ECO:0000259" key="15">
    <source>
        <dbReference type="SMART" id="SM00832"/>
    </source>
</evidence>
<dbReference type="GO" id="GO:0005886">
    <property type="term" value="C:plasma membrane"/>
    <property type="evidence" value="ECO:0007669"/>
    <property type="project" value="TreeGrafter"/>
</dbReference>
<evidence type="ECO:0000256" key="7">
    <source>
        <dbReference type="ARBA" id="ARBA00022989"/>
    </source>
</evidence>
<dbReference type="CDD" id="cd19941">
    <property type="entry name" value="TIL"/>
    <property type="match status" value="2"/>
</dbReference>
<keyword evidence="12" id="KW-0175">Coiled coil</keyword>
<feature type="transmembrane region" description="Helical" evidence="14">
    <location>
        <begin position="860"/>
        <end position="882"/>
    </location>
</feature>
<dbReference type="Pfam" id="PF25508">
    <property type="entry name" value="TRPM2"/>
    <property type="match status" value="1"/>
</dbReference>
<feature type="region of interest" description="Disordered" evidence="13">
    <location>
        <begin position="1383"/>
        <end position="1433"/>
    </location>
</feature>
<feature type="domain" description="VWF/SSPO/Zonadhesin-like cysteine-rich" evidence="15">
    <location>
        <begin position="1493"/>
        <end position="1559"/>
    </location>
</feature>
<feature type="transmembrane region" description="Helical" evidence="14">
    <location>
        <begin position="797"/>
        <end position="819"/>
    </location>
</feature>
<feature type="transmembrane region" description="Helical" evidence="14">
    <location>
        <begin position="903"/>
        <end position="925"/>
    </location>
</feature>
<dbReference type="InterPro" id="IPR014853">
    <property type="entry name" value="VWF/SSPO/ZAN-like_Cys-rich_dom"/>
</dbReference>
<evidence type="ECO:0000256" key="3">
    <source>
        <dbReference type="ARBA" id="ARBA00022448"/>
    </source>
</evidence>
<keyword evidence="9 14" id="KW-0472">Membrane</keyword>
<dbReference type="Pfam" id="PF08742">
    <property type="entry name" value="C8"/>
    <property type="match status" value="1"/>
</dbReference>
<keyword evidence="11" id="KW-0407">Ion channel</keyword>
<dbReference type="Pfam" id="PF18139">
    <property type="entry name" value="LSDAT_euk"/>
    <property type="match status" value="1"/>
</dbReference>
<proteinExistence type="predicted"/>
<accession>A0A8X6XMV9</accession>
<feature type="compositionally biased region" description="Polar residues" evidence="13">
    <location>
        <begin position="1383"/>
        <end position="1392"/>
    </location>
</feature>
<evidence type="ECO:0000256" key="14">
    <source>
        <dbReference type="SAM" id="Phobius"/>
    </source>
</evidence>
<dbReference type="Pfam" id="PF25969">
    <property type="entry name" value="NUDT9_N"/>
    <property type="match status" value="1"/>
</dbReference>
<keyword evidence="16" id="KW-0675">Receptor</keyword>
<feature type="compositionally biased region" description="Basic and acidic residues" evidence="13">
    <location>
        <begin position="1406"/>
        <end position="1433"/>
    </location>
</feature>
<feature type="transmembrane region" description="Helical" evidence="14">
    <location>
        <begin position="683"/>
        <end position="701"/>
    </location>
</feature>
<keyword evidence="6" id="KW-0732">Signal</keyword>
<feature type="transmembrane region" description="Helical" evidence="14">
    <location>
        <begin position="997"/>
        <end position="1022"/>
    </location>
</feature>
<comment type="subcellular location">
    <subcellularLocation>
        <location evidence="1">Membrane</location>
        <topology evidence="1">Multi-pass membrane protein</topology>
    </subcellularLocation>
    <subcellularLocation>
        <location evidence="2">Secreted</location>
    </subcellularLocation>
</comment>